<dbReference type="InterPro" id="IPR046342">
    <property type="entry name" value="CBS_dom_sf"/>
</dbReference>
<keyword evidence="5 11" id="KW-1133">Transmembrane helix</keyword>
<dbReference type="Gene3D" id="1.10.3080.10">
    <property type="entry name" value="Clc chloride channel"/>
    <property type="match status" value="1"/>
</dbReference>
<keyword evidence="3 11" id="KW-0812">Transmembrane</keyword>
<evidence type="ECO:0000256" key="5">
    <source>
        <dbReference type="ARBA" id="ARBA00022989"/>
    </source>
</evidence>
<dbReference type="InterPro" id="IPR000644">
    <property type="entry name" value="CBS_dom"/>
</dbReference>
<name>A0A5A8CEU9_CAFRO</name>
<dbReference type="Proteomes" id="UP000323011">
    <property type="component" value="Unassembled WGS sequence"/>
</dbReference>
<keyword evidence="4" id="KW-0677">Repeat</keyword>
<dbReference type="Gene3D" id="3.10.580.10">
    <property type="entry name" value="CBS-domain"/>
    <property type="match status" value="1"/>
</dbReference>
<keyword evidence="2 11" id="KW-0813">Transport</keyword>
<organism evidence="13 15">
    <name type="scientific">Cafeteria roenbergensis</name>
    <name type="common">Marine flagellate</name>
    <dbReference type="NCBI Taxonomy" id="33653"/>
    <lineage>
        <taxon>Eukaryota</taxon>
        <taxon>Sar</taxon>
        <taxon>Stramenopiles</taxon>
        <taxon>Bigyra</taxon>
        <taxon>Opalozoa</taxon>
        <taxon>Bicosoecida</taxon>
        <taxon>Cafeteriaceae</taxon>
        <taxon>Cafeteria</taxon>
    </lineage>
</organism>
<dbReference type="PRINTS" id="PR00762">
    <property type="entry name" value="CLCHANNEL"/>
</dbReference>
<dbReference type="SUPFAM" id="SSF54631">
    <property type="entry name" value="CBS-domain pair"/>
    <property type="match status" value="1"/>
</dbReference>
<dbReference type="Pfam" id="PF00571">
    <property type="entry name" value="CBS"/>
    <property type="match status" value="2"/>
</dbReference>
<evidence type="ECO:0000256" key="4">
    <source>
        <dbReference type="ARBA" id="ARBA00022737"/>
    </source>
</evidence>
<dbReference type="Proteomes" id="UP000325113">
    <property type="component" value="Unassembled WGS sequence"/>
</dbReference>
<comment type="subcellular location">
    <subcellularLocation>
        <location evidence="1 11">Membrane</location>
        <topology evidence="1 11">Multi-pass membrane protein</topology>
    </subcellularLocation>
</comment>
<feature type="transmembrane region" description="Helical" evidence="11">
    <location>
        <begin position="172"/>
        <end position="193"/>
    </location>
</feature>
<feature type="domain" description="CBS" evidence="12">
    <location>
        <begin position="739"/>
        <end position="794"/>
    </location>
</feature>
<dbReference type="InterPro" id="IPR001807">
    <property type="entry name" value="ClC"/>
</dbReference>
<evidence type="ECO:0000256" key="10">
    <source>
        <dbReference type="PROSITE-ProRule" id="PRU00703"/>
    </source>
</evidence>
<feature type="domain" description="CBS" evidence="12">
    <location>
        <begin position="635"/>
        <end position="698"/>
    </location>
</feature>
<feature type="transmembrane region" description="Helical" evidence="11">
    <location>
        <begin position="496"/>
        <end position="529"/>
    </location>
</feature>
<evidence type="ECO:0000256" key="3">
    <source>
        <dbReference type="ARBA" id="ARBA00022692"/>
    </source>
</evidence>
<evidence type="ECO:0000256" key="2">
    <source>
        <dbReference type="ARBA" id="ARBA00022448"/>
    </source>
</evidence>
<feature type="transmembrane region" description="Helical" evidence="11">
    <location>
        <begin position="374"/>
        <end position="392"/>
    </location>
</feature>
<dbReference type="Pfam" id="PF00654">
    <property type="entry name" value="Voltage_CLC"/>
    <property type="match status" value="1"/>
</dbReference>
<sequence>MAHVGEYTSSLLPTGSLLGESGLRRRANKHDTAYGGEVEDEPPLGVLNGSDAHAVVLAGDMELAGDSAKAASKMHKHSHVHHMTEAEVRLMSTYESLDYDTPVSELYRKERIHVDQSVNYSVSVARWIIFALIGLFTGTLAYLLNKGVEFLSDLKFGAIREGVNRGELVGPFFAFLGICVAYVAFSSFLVAFIEPTAGGSGIPEAKSYLNGTNYLRFLRLKTLIVKAVGVIFSVSAGLAIGKEGPLVHSGAIFAANISHQTYLGHATWLPNWWRRWVHRFRNDRDKRDFVSGGAAAGVAAAFGSPVGGILFSLEEASSFWSIDLTWRVFLCSMLGTFFLNMWKIIDTGRDSFEGLISFGPPIRGVPYRIWETPFFVLLAVFGGLSGAVFNNLNTALCKWRRDVLAGRAPLRLSEAVIVAAITAILSFWAPWFFPTCREIPVADVNTMNQLGVNFFSRYMCPEGEYNSMATMVFTTTEIAIRGFFHNTAVYDWDALLAYFAIIFFLAVITYGIAVPSGLFVPCILMGCAFGRLLGEGMRYAFPDADIVPGTYALMGATASLGGVARMTISLTVILLETTNDVQFIMPIMIVLMVSKWVGDLFNISLYDLHVELKCMPFVEAAPSGNMYHLMARDVMAHPVVALREEETVGSVVQTLKGCAHNGFPVIRETPEGRKFVGMVVRNQLVVLLNRRAWGTTEEAVRRVHVDDFSTSLSSKHVVLREDAVDDADLDSPMDLRPFMNPVPVTVQLQCPLSRVFTLFRSLGMRHLVVTDLNNEVQGIISRQTIMSSFQQDLF</sequence>
<feature type="transmembrane region" description="Helical" evidence="11">
    <location>
        <begin position="581"/>
        <end position="598"/>
    </location>
</feature>
<dbReference type="CDD" id="cd04591">
    <property type="entry name" value="CBS_pair_voltage-gated_CLC_euk_bac"/>
    <property type="match status" value="1"/>
</dbReference>
<evidence type="ECO:0000256" key="9">
    <source>
        <dbReference type="ARBA" id="ARBA00023214"/>
    </source>
</evidence>
<feature type="transmembrane region" description="Helical" evidence="11">
    <location>
        <begin position="289"/>
        <end position="312"/>
    </location>
</feature>
<dbReference type="OMA" id="FMHEHIH"/>
<evidence type="ECO:0000313" key="14">
    <source>
        <dbReference type="EMBL" id="KAA0151772.1"/>
    </source>
</evidence>
<comment type="similarity">
    <text evidence="11">Belongs to the chloride channel (TC 2.A.49) family.</text>
</comment>
<evidence type="ECO:0000256" key="6">
    <source>
        <dbReference type="ARBA" id="ARBA00023065"/>
    </source>
</evidence>
<reference evidence="15 16" key="1">
    <citation type="submission" date="2019-07" db="EMBL/GenBank/DDBJ databases">
        <title>Genomes of Cafeteria roenbergensis.</title>
        <authorList>
            <person name="Fischer M.G."/>
            <person name="Hackl T."/>
            <person name="Roman M."/>
        </authorList>
    </citation>
    <scope>NUCLEOTIDE SEQUENCE [LARGE SCALE GENOMIC DNA]</scope>
    <source>
        <strain evidence="13 15">BVI</strain>
        <strain evidence="14 16">Cflag</strain>
    </source>
</reference>
<feature type="transmembrane region" description="Helical" evidence="11">
    <location>
        <begin position="550"/>
        <end position="575"/>
    </location>
</feature>
<dbReference type="PROSITE" id="PS51371">
    <property type="entry name" value="CBS"/>
    <property type="match status" value="2"/>
</dbReference>
<comment type="caution">
    <text evidence="13">The sequence shown here is derived from an EMBL/GenBank/DDBJ whole genome shotgun (WGS) entry which is preliminary data.</text>
</comment>
<evidence type="ECO:0000313" key="15">
    <source>
        <dbReference type="Proteomes" id="UP000323011"/>
    </source>
</evidence>
<comment type="caution">
    <text evidence="11">Lacks conserved residue(s) required for the propagation of feature annotation.</text>
</comment>
<dbReference type="SMART" id="SM00116">
    <property type="entry name" value="CBS"/>
    <property type="match status" value="2"/>
</dbReference>
<dbReference type="AlphaFoldDB" id="A0A5A8CEU9"/>
<dbReference type="GO" id="GO:0005254">
    <property type="term" value="F:chloride channel activity"/>
    <property type="evidence" value="ECO:0007669"/>
    <property type="project" value="UniProtKB-UniRule"/>
</dbReference>
<dbReference type="EMBL" id="VLTN01000026">
    <property type="protein sequence ID" value="KAA0151512.1"/>
    <property type="molecule type" value="Genomic_DNA"/>
</dbReference>
<keyword evidence="9 11" id="KW-0868">Chloride</keyword>
<keyword evidence="7 10" id="KW-0129">CBS domain</keyword>
<dbReference type="InterPro" id="IPR051280">
    <property type="entry name" value="Cl-channel/antiporter"/>
</dbReference>
<evidence type="ECO:0000313" key="13">
    <source>
        <dbReference type="EMBL" id="KAA0151512.1"/>
    </source>
</evidence>
<accession>A0A5A8CEU9</accession>
<feature type="transmembrane region" description="Helical" evidence="11">
    <location>
        <begin position="412"/>
        <end position="433"/>
    </location>
</feature>
<dbReference type="PANTHER" id="PTHR11689:SF136">
    <property type="entry name" value="H(+)_CL(-) EXCHANGE TRANSPORTER 7"/>
    <property type="match status" value="1"/>
</dbReference>
<dbReference type="SUPFAM" id="SSF81340">
    <property type="entry name" value="Clc chloride channel"/>
    <property type="match status" value="1"/>
</dbReference>
<dbReference type="PANTHER" id="PTHR11689">
    <property type="entry name" value="CHLORIDE CHANNEL PROTEIN CLC FAMILY MEMBER"/>
    <property type="match status" value="1"/>
</dbReference>
<evidence type="ECO:0000313" key="16">
    <source>
        <dbReference type="Proteomes" id="UP000325113"/>
    </source>
</evidence>
<evidence type="ECO:0000256" key="8">
    <source>
        <dbReference type="ARBA" id="ARBA00023136"/>
    </source>
</evidence>
<gene>
    <name evidence="13" type="ORF">FNF29_04435</name>
    <name evidence="14" type="ORF">FNF31_06789</name>
</gene>
<dbReference type="InterPro" id="IPR014743">
    <property type="entry name" value="Cl-channel_core"/>
</dbReference>
<evidence type="ECO:0000256" key="7">
    <source>
        <dbReference type="ARBA" id="ARBA00023122"/>
    </source>
</evidence>
<proteinExistence type="inferred from homology"/>
<evidence type="ECO:0000259" key="12">
    <source>
        <dbReference type="PROSITE" id="PS51371"/>
    </source>
</evidence>
<keyword evidence="6 11" id="KW-0406">Ion transport</keyword>
<keyword evidence="15" id="KW-1185">Reference proteome</keyword>
<dbReference type="GO" id="GO:0016020">
    <property type="term" value="C:membrane"/>
    <property type="evidence" value="ECO:0007669"/>
    <property type="project" value="UniProtKB-SubCell"/>
</dbReference>
<evidence type="ECO:0000256" key="1">
    <source>
        <dbReference type="ARBA" id="ARBA00004141"/>
    </source>
</evidence>
<keyword evidence="8 11" id="KW-0472">Membrane</keyword>
<dbReference type="EMBL" id="VLTM01000112">
    <property type="protein sequence ID" value="KAA0151772.1"/>
    <property type="molecule type" value="Genomic_DNA"/>
</dbReference>
<protein>
    <recommendedName>
        <fullName evidence="11">Chloride channel protein</fullName>
    </recommendedName>
</protein>
<evidence type="ECO:0000256" key="11">
    <source>
        <dbReference type="RuleBase" id="RU361221"/>
    </source>
</evidence>
<feature type="transmembrane region" description="Helical" evidence="11">
    <location>
        <begin position="124"/>
        <end position="144"/>
    </location>
</feature>